<dbReference type="SUPFAM" id="SSF54637">
    <property type="entry name" value="Thioesterase/thiol ester dehydrase-isomerase"/>
    <property type="match status" value="2"/>
</dbReference>
<dbReference type="Pfam" id="PF20791">
    <property type="entry name" value="Acyl-ACP_TE_C"/>
    <property type="match status" value="1"/>
</dbReference>
<dbReference type="InterPro" id="IPR049427">
    <property type="entry name" value="Acyl-ACP_TE_C"/>
</dbReference>
<comment type="caution">
    <text evidence="5">The sequence shown here is derived from an EMBL/GenBank/DDBJ whole genome shotgun (WGS) entry which is preliminary data.</text>
</comment>
<organism evidence="5 6">
    <name type="scientific">Candidatus Coproplasma excrementigallinarum</name>
    <dbReference type="NCBI Taxonomy" id="2840747"/>
    <lineage>
        <taxon>Bacteria</taxon>
        <taxon>Bacillati</taxon>
        <taxon>Bacillota</taxon>
        <taxon>Clostridia</taxon>
        <taxon>Eubacteriales</taxon>
        <taxon>Candidatus Coproplasma</taxon>
    </lineage>
</organism>
<dbReference type="EMBL" id="DVNE01000009">
    <property type="protein sequence ID" value="HIU61200.1"/>
    <property type="molecule type" value="Genomic_DNA"/>
</dbReference>
<evidence type="ECO:0008006" key="7">
    <source>
        <dbReference type="Google" id="ProtNLM"/>
    </source>
</evidence>
<reference evidence="5" key="2">
    <citation type="journal article" date="2021" name="PeerJ">
        <title>Extensive microbial diversity within the chicken gut microbiome revealed by metagenomics and culture.</title>
        <authorList>
            <person name="Gilroy R."/>
            <person name="Ravi A."/>
            <person name="Getino M."/>
            <person name="Pursley I."/>
            <person name="Horton D.L."/>
            <person name="Alikhan N.F."/>
            <person name="Baker D."/>
            <person name="Gharbi K."/>
            <person name="Hall N."/>
            <person name="Watson M."/>
            <person name="Adriaenssens E.M."/>
            <person name="Foster-Nyarko E."/>
            <person name="Jarju S."/>
            <person name="Secka A."/>
            <person name="Antonio M."/>
            <person name="Oren A."/>
            <person name="Chaudhuri R.R."/>
            <person name="La Ragione R."/>
            <person name="Hildebrand F."/>
            <person name="Pallen M.J."/>
        </authorList>
    </citation>
    <scope>NUCLEOTIDE SEQUENCE</scope>
    <source>
        <strain evidence="5">CHK195-12923</strain>
    </source>
</reference>
<dbReference type="InterPro" id="IPR029069">
    <property type="entry name" value="HotDog_dom_sf"/>
</dbReference>
<name>A0A9D1MJ75_9FIRM</name>
<gene>
    <name evidence="5" type="ORF">IAB69_00930</name>
</gene>
<dbReference type="GO" id="GO:0006633">
    <property type="term" value="P:fatty acid biosynthetic process"/>
    <property type="evidence" value="ECO:0007669"/>
    <property type="project" value="InterPro"/>
</dbReference>
<dbReference type="GO" id="GO:0047617">
    <property type="term" value="F:fatty acyl-CoA hydrolase activity"/>
    <property type="evidence" value="ECO:0007669"/>
    <property type="project" value="TreeGrafter"/>
</dbReference>
<comment type="similarity">
    <text evidence="1">Belongs to the 4-hydroxybenzoyl-CoA thioesterase family.</text>
</comment>
<dbReference type="InterPro" id="IPR002864">
    <property type="entry name" value="Acyl-ACP_thioesterase_NHD"/>
</dbReference>
<keyword evidence="2" id="KW-0378">Hydrolase</keyword>
<dbReference type="PANTHER" id="PTHR31793">
    <property type="entry name" value="4-HYDROXYBENZOYL-COA THIOESTERASE FAMILY MEMBER"/>
    <property type="match status" value="1"/>
</dbReference>
<evidence type="ECO:0000313" key="5">
    <source>
        <dbReference type="EMBL" id="HIU61200.1"/>
    </source>
</evidence>
<dbReference type="InterPro" id="IPR050563">
    <property type="entry name" value="4-hydroxybenzoyl-CoA_TE"/>
</dbReference>
<dbReference type="PANTHER" id="PTHR31793:SF27">
    <property type="entry name" value="NOVEL THIOESTERASE SUPERFAMILY DOMAIN AND SAPOSIN A-TYPE DOMAIN CONTAINING PROTEIN (0610012H03RIK)"/>
    <property type="match status" value="1"/>
</dbReference>
<proteinExistence type="inferred from homology"/>
<sequence length="243" mass="28406">MYRNIHTYDIRYTDVDFKDELKLSSLLSVLEESACYSADELGFGYDDISPKGIGFILANWYIELYRPIKLKEKLTVHTWPRTPKNTIFIRDFELYSGKEKVGVGTTRWCMVDLATFSILPTSAFFGDGTNRGYNDTHAVEFNSWRILPLKDGEKKYEKYVSYSDYDHYNHVNNTKYADMCLDAFSVQELENKHLEKVLITYVKQCKYGELIEFYRADEGNTSVIEGRVDGEPRVRVKFTFSER</sequence>
<dbReference type="AlphaFoldDB" id="A0A9D1MJ75"/>
<evidence type="ECO:0000256" key="2">
    <source>
        <dbReference type="ARBA" id="ARBA00022801"/>
    </source>
</evidence>
<dbReference type="Proteomes" id="UP000824110">
    <property type="component" value="Unassembled WGS sequence"/>
</dbReference>
<evidence type="ECO:0000259" key="3">
    <source>
        <dbReference type="Pfam" id="PF01643"/>
    </source>
</evidence>
<dbReference type="Pfam" id="PF01643">
    <property type="entry name" value="Acyl-ACP_TE"/>
    <property type="match status" value="1"/>
</dbReference>
<evidence type="ECO:0000313" key="6">
    <source>
        <dbReference type="Proteomes" id="UP000824110"/>
    </source>
</evidence>
<feature type="domain" description="Acyl-ACP thioesterase N-terminal hotdog" evidence="3">
    <location>
        <begin position="6"/>
        <end position="115"/>
    </location>
</feature>
<evidence type="ECO:0000256" key="1">
    <source>
        <dbReference type="ARBA" id="ARBA00005953"/>
    </source>
</evidence>
<dbReference type="Gene3D" id="3.10.129.10">
    <property type="entry name" value="Hotdog Thioesterase"/>
    <property type="match status" value="2"/>
</dbReference>
<protein>
    <recommendedName>
        <fullName evidence="7">Acyl-ACP thioesterase</fullName>
    </recommendedName>
</protein>
<feature type="domain" description="Acyl-ACP thioesterase-like C-terminal" evidence="4">
    <location>
        <begin position="158"/>
        <end position="222"/>
    </location>
</feature>
<accession>A0A9D1MJ75</accession>
<reference evidence="5" key="1">
    <citation type="submission" date="2020-10" db="EMBL/GenBank/DDBJ databases">
        <authorList>
            <person name="Gilroy R."/>
        </authorList>
    </citation>
    <scope>NUCLEOTIDE SEQUENCE</scope>
    <source>
        <strain evidence="5">CHK195-12923</strain>
    </source>
</reference>
<evidence type="ECO:0000259" key="4">
    <source>
        <dbReference type="Pfam" id="PF20791"/>
    </source>
</evidence>